<keyword evidence="2" id="KW-1185">Reference proteome</keyword>
<evidence type="ECO:0000313" key="1">
    <source>
        <dbReference type="EMBL" id="CAG4905660.1"/>
    </source>
</evidence>
<evidence type="ECO:0000313" key="2">
    <source>
        <dbReference type="Proteomes" id="UP000789704"/>
    </source>
</evidence>
<name>A0A9N8RY85_9BURK</name>
<organism evidence="1 2">
    <name type="scientific">Paraburkholderia saeva</name>
    <dbReference type="NCBI Taxonomy" id="2777537"/>
    <lineage>
        <taxon>Bacteria</taxon>
        <taxon>Pseudomonadati</taxon>
        <taxon>Pseudomonadota</taxon>
        <taxon>Betaproteobacteria</taxon>
        <taxon>Burkholderiales</taxon>
        <taxon>Burkholderiaceae</taxon>
        <taxon>Paraburkholderia</taxon>
    </lineage>
</organism>
<dbReference type="AlphaFoldDB" id="A0A9N8RY85"/>
<gene>
    <name evidence="1" type="ORF">LMG31841_03473</name>
</gene>
<proteinExistence type="predicted"/>
<dbReference type="Proteomes" id="UP000789704">
    <property type="component" value="Unassembled WGS sequence"/>
</dbReference>
<dbReference type="EMBL" id="CAJQZC010000006">
    <property type="protein sequence ID" value="CAG4905660.1"/>
    <property type="molecule type" value="Genomic_DNA"/>
</dbReference>
<protein>
    <submittedName>
        <fullName evidence="1">Uncharacterized protein</fullName>
    </submittedName>
</protein>
<dbReference type="RefSeq" id="WP_228879167.1">
    <property type="nucleotide sequence ID" value="NZ_CAJQZC010000006.1"/>
</dbReference>
<reference evidence="1" key="1">
    <citation type="submission" date="2021-04" db="EMBL/GenBank/DDBJ databases">
        <authorList>
            <person name="Vanwijnsberghe S."/>
        </authorList>
    </citation>
    <scope>NUCLEOTIDE SEQUENCE</scope>
    <source>
        <strain evidence="1">LMG 31841</strain>
    </source>
</reference>
<sequence>MQAIVPHTITPTITNWKYASEVWRAFAQAHPELGYSGSANSWVHFQRRYGQRLMEIDVIRQPGGPRRGMIADTDRFEVVAFALLTTGALPAETTTAAAA</sequence>
<comment type="caution">
    <text evidence="1">The sequence shown here is derived from an EMBL/GenBank/DDBJ whole genome shotgun (WGS) entry which is preliminary data.</text>
</comment>
<accession>A0A9N8RY85</accession>